<feature type="domain" description="HTH luxR-type" evidence="2">
    <location>
        <begin position="423"/>
        <end position="488"/>
    </location>
</feature>
<dbReference type="RefSeq" id="WP_094796318.1">
    <property type="nucleotide sequence ID" value="NZ_NEVK01000003.1"/>
</dbReference>
<dbReference type="Pfam" id="PF13426">
    <property type="entry name" value="PAS_9"/>
    <property type="match status" value="2"/>
</dbReference>
<dbReference type="SMART" id="SM00086">
    <property type="entry name" value="PAC"/>
    <property type="match status" value="3"/>
</dbReference>
<dbReference type="PROSITE" id="PS50112">
    <property type="entry name" value="PAS"/>
    <property type="match status" value="2"/>
</dbReference>
<feature type="domain" description="PAS" evidence="3">
    <location>
        <begin position="141"/>
        <end position="186"/>
    </location>
</feature>
<dbReference type="PROSITE" id="PS50113">
    <property type="entry name" value="PAC"/>
    <property type="match status" value="1"/>
</dbReference>
<dbReference type="EMBL" id="NEVK01000003">
    <property type="protein sequence ID" value="OZI25139.1"/>
    <property type="molecule type" value="Genomic_DNA"/>
</dbReference>
<gene>
    <name evidence="5" type="ORF">CAL19_06635</name>
</gene>
<dbReference type="InterPro" id="IPR036388">
    <property type="entry name" value="WH-like_DNA-bd_sf"/>
</dbReference>
<dbReference type="PROSITE" id="PS50043">
    <property type="entry name" value="HTH_LUXR_2"/>
    <property type="match status" value="1"/>
</dbReference>
<dbReference type="PANTHER" id="PTHR43214">
    <property type="entry name" value="TWO-COMPONENT RESPONSE REGULATOR"/>
    <property type="match status" value="1"/>
</dbReference>
<evidence type="ECO:0000259" key="3">
    <source>
        <dbReference type="PROSITE" id="PS50112"/>
    </source>
</evidence>
<dbReference type="InterPro" id="IPR000700">
    <property type="entry name" value="PAS-assoc_C"/>
</dbReference>
<organism evidence="5 6">
    <name type="scientific">Bordetella genomosp. 7</name>
    <dbReference type="NCBI Taxonomy" id="1416805"/>
    <lineage>
        <taxon>Bacteria</taxon>
        <taxon>Pseudomonadati</taxon>
        <taxon>Pseudomonadota</taxon>
        <taxon>Betaproteobacteria</taxon>
        <taxon>Burkholderiales</taxon>
        <taxon>Alcaligenaceae</taxon>
        <taxon>Bordetella</taxon>
    </lineage>
</organism>
<dbReference type="CDD" id="cd06170">
    <property type="entry name" value="LuxR_C_like"/>
    <property type="match status" value="1"/>
</dbReference>
<comment type="caution">
    <text evidence="5">The sequence shown here is derived from an EMBL/GenBank/DDBJ whole genome shotgun (WGS) entry which is preliminary data.</text>
</comment>
<dbReference type="GO" id="GO:0006355">
    <property type="term" value="P:regulation of DNA-templated transcription"/>
    <property type="evidence" value="ECO:0007669"/>
    <property type="project" value="InterPro"/>
</dbReference>
<evidence type="ECO:0000313" key="6">
    <source>
        <dbReference type="Proteomes" id="UP000216947"/>
    </source>
</evidence>
<evidence type="ECO:0000259" key="4">
    <source>
        <dbReference type="PROSITE" id="PS50113"/>
    </source>
</evidence>
<dbReference type="Pfam" id="PF00196">
    <property type="entry name" value="GerE"/>
    <property type="match status" value="1"/>
</dbReference>
<dbReference type="Gene3D" id="3.30.450.20">
    <property type="entry name" value="PAS domain"/>
    <property type="match status" value="3"/>
</dbReference>
<accession>A0A261RJE2</accession>
<dbReference type="Gene3D" id="1.10.10.10">
    <property type="entry name" value="Winged helix-like DNA-binding domain superfamily/Winged helix DNA-binding domain"/>
    <property type="match status" value="1"/>
</dbReference>
<dbReference type="InterPro" id="IPR013656">
    <property type="entry name" value="PAS_4"/>
</dbReference>
<dbReference type="SMART" id="SM00091">
    <property type="entry name" value="PAS"/>
    <property type="match status" value="3"/>
</dbReference>
<evidence type="ECO:0000313" key="5">
    <source>
        <dbReference type="EMBL" id="OZI25139.1"/>
    </source>
</evidence>
<reference evidence="6" key="1">
    <citation type="submission" date="2017-05" db="EMBL/GenBank/DDBJ databases">
        <title>Complete and WGS of Bordetella genogroups.</title>
        <authorList>
            <person name="Spilker T."/>
            <person name="Lipuma J."/>
        </authorList>
    </citation>
    <scope>NUCLEOTIDE SEQUENCE [LARGE SCALE GENOMIC DNA]</scope>
    <source>
        <strain evidence="6">AU18089</strain>
    </source>
</reference>
<dbReference type="InterPro" id="IPR001610">
    <property type="entry name" value="PAC"/>
</dbReference>
<dbReference type="SMART" id="SM00421">
    <property type="entry name" value="HTH_LUXR"/>
    <property type="match status" value="1"/>
</dbReference>
<dbReference type="Proteomes" id="UP000216947">
    <property type="component" value="Unassembled WGS sequence"/>
</dbReference>
<dbReference type="PANTHER" id="PTHR43214:SF38">
    <property type="entry name" value="NITRATE_NITRITE RESPONSE REGULATOR PROTEIN NARL"/>
    <property type="match status" value="1"/>
</dbReference>
<sequence length="503" mass="55834">MKKRASTVFTPERRLLLEIVDDLVEGIILLDPDRRIAWANDTALKMHGATTLADLGETAAGYRKRYALRYLNQRKLQARQYPMDRVLAGEAFKDLVVEVCRRHDPEHRHIQQVRGLLVTDAQAQPQGMVLILLDITQRHAAEQRFERTFNANPAPALICSLADMQYVKVNQGFLQMTGYERQDVLGHDFGDVDALGDAGRDADLRTRLAEGRTIPQTETLISLPDGSQKLVLAAGQPIEIGDDPHPCMLFTYNDLESRRQVEHALRHSEERFSTVFRLAPAPMLLSTREGKVLEVNEAFETATGYSAADLARHDDALGLLGFSGPAPGPAVKAFRQGGSLRAYEMPLRTSDGSLLDCLLSVEPVTIGGQRCMLSVLQDITERKRSETELMAAIEAVMKDASWFSQTVIEKLAQIRQPRVAPSAHAELGDLTAREHEVLGLMCRGLGDADIAQELGLSRHTIRNHVASLYSKLGVHRRSAAIIWAQQRGIVGRANRPRRRTAPG</sequence>
<dbReference type="SUPFAM" id="SSF55785">
    <property type="entry name" value="PYP-like sensor domain (PAS domain)"/>
    <property type="match status" value="3"/>
</dbReference>
<dbReference type="InterPro" id="IPR016032">
    <property type="entry name" value="Sig_transdc_resp-reg_C-effctor"/>
</dbReference>
<keyword evidence="6" id="KW-1185">Reference proteome</keyword>
<dbReference type="AlphaFoldDB" id="A0A261RJE2"/>
<dbReference type="InterPro" id="IPR035965">
    <property type="entry name" value="PAS-like_dom_sf"/>
</dbReference>
<name>A0A261RJE2_9BORD</name>
<dbReference type="CDD" id="cd00130">
    <property type="entry name" value="PAS"/>
    <property type="match status" value="2"/>
</dbReference>
<evidence type="ECO:0000259" key="2">
    <source>
        <dbReference type="PROSITE" id="PS50043"/>
    </source>
</evidence>
<dbReference type="SUPFAM" id="SSF46894">
    <property type="entry name" value="C-terminal effector domain of the bipartite response regulators"/>
    <property type="match status" value="1"/>
</dbReference>
<evidence type="ECO:0000256" key="1">
    <source>
        <dbReference type="ARBA" id="ARBA00023125"/>
    </source>
</evidence>
<dbReference type="NCBIfam" id="TIGR00229">
    <property type="entry name" value="sensory_box"/>
    <property type="match status" value="2"/>
</dbReference>
<dbReference type="InterPro" id="IPR039420">
    <property type="entry name" value="WalR-like"/>
</dbReference>
<dbReference type="InterPro" id="IPR000014">
    <property type="entry name" value="PAS"/>
</dbReference>
<protein>
    <submittedName>
        <fullName evidence="5">Helix-turn-helix transcriptional regulator</fullName>
    </submittedName>
</protein>
<feature type="domain" description="PAC" evidence="4">
    <location>
        <begin position="341"/>
        <end position="391"/>
    </location>
</feature>
<feature type="domain" description="PAS" evidence="3">
    <location>
        <begin position="268"/>
        <end position="310"/>
    </location>
</feature>
<keyword evidence="1" id="KW-0238">DNA-binding</keyword>
<proteinExistence type="predicted"/>
<dbReference type="GO" id="GO:0003677">
    <property type="term" value="F:DNA binding"/>
    <property type="evidence" value="ECO:0007669"/>
    <property type="project" value="UniProtKB-KW"/>
</dbReference>
<dbReference type="PRINTS" id="PR00038">
    <property type="entry name" value="HTHLUXR"/>
</dbReference>
<dbReference type="Pfam" id="PF08448">
    <property type="entry name" value="PAS_4"/>
    <property type="match status" value="1"/>
</dbReference>
<dbReference type="InterPro" id="IPR000792">
    <property type="entry name" value="Tscrpt_reg_LuxR_C"/>
</dbReference>